<evidence type="ECO:0000256" key="1">
    <source>
        <dbReference type="SAM" id="SignalP"/>
    </source>
</evidence>
<feature type="chain" id="PRO_5047258895" evidence="1">
    <location>
        <begin position="19"/>
        <end position="496"/>
    </location>
</feature>
<dbReference type="InterPro" id="IPR023296">
    <property type="entry name" value="Glyco_hydro_beta-prop_sf"/>
</dbReference>
<keyword evidence="1" id="KW-0732">Signal</keyword>
<dbReference type="GO" id="GO:0016787">
    <property type="term" value="F:hydrolase activity"/>
    <property type="evidence" value="ECO:0007669"/>
    <property type="project" value="UniProtKB-KW"/>
</dbReference>
<dbReference type="Gene3D" id="2.115.10.20">
    <property type="entry name" value="Glycosyl hydrolase domain, family 43"/>
    <property type="match status" value="1"/>
</dbReference>
<keyword evidence="2" id="KW-0378">Hydrolase</keyword>
<comment type="caution">
    <text evidence="2">The sequence shown here is derived from an EMBL/GenBank/DDBJ whole genome shotgun (WGS) entry which is preliminary data.</text>
</comment>
<gene>
    <name evidence="2" type="ORF">O0R41_14130</name>
</gene>
<dbReference type="PANTHER" id="PTHR43301:SF3">
    <property type="entry name" value="ARABINAN ENDO-1,5-ALPHA-L-ARABINOSIDASE A-RELATED"/>
    <property type="match status" value="1"/>
</dbReference>
<sequence length="496" mass="53941">MAFGLAVLAILIPGVAAAAPARSMLRQGEPSQPARNAGELARAIAAALKTDPAWQAPIRGSVTLPETGADILRGQQLAPARQARITWRSSNPAVISDVDRKTKDGIVAKGAVTRGSEDVDVRLTAAVHVPGAAILAVPIDVTVLAKPAHPAKNEAYLFAYFPDDSADGEKIRFAISEGNNALQWKTLNDARPVLESSLGTLGLRDPFIMRSAEGDRFFLMATDLSAGRTGWSDATRKGSRYLEIWESVDLVNWGNQRHVEVNLPNAGMTWAPEAMYDASIDAYVVYWTSQLFKDDARRQPDGNGPQILMSTTRDFRTFSTPQPWFKSADLPALVRDRGMIDTTVLKEGDHFYRFTKVTEAKGCPSADIIGQRSPSLRAAGASGSWRVVSRCIGRTAGTPEVEGPSIFRANDGDTSGYKYYLWVDHYSGIGYIPLGTNALEDDIKWTRIQDARLPPRPRHGSVLSITAEERDALVAKWGNSSDRPSKFRGGIGIADH</sequence>
<dbReference type="RefSeq" id="WP_317517405.1">
    <property type="nucleotide sequence ID" value="NZ_JAPTHD010000006.1"/>
</dbReference>
<proteinExistence type="predicted"/>
<dbReference type="EMBL" id="JAPTHD010000006">
    <property type="protein sequence ID" value="MDV5824739.1"/>
    <property type="molecule type" value="Genomic_DNA"/>
</dbReference>
<name>A0ABU3ZYY9_9SPHN</name>
<protein>
    <submittedName>
        <fullName evidence="2">Glycoside hydrolase family 43 protein</fullName>
    </submittedName>
</protein>
<organism evidence="2 3">
    <name type="scientific">Sphingobium naphthae</name>
    <dbReference type="NCBI Taxonomy" id="1886786"/>
    <lineage>
        <taxon>Bacteria</taxon>
        <taxon>Pseudomonadati</taxon>
        <taxon>Pseudomonadota</taxon>
        <taxon>Alphaproteobacteria</taxon>
        <taxon>Sphingomonadales</taxon>
        <taxon>Sphingomonadaceae</taxon>
        <taxon>Sphingobium</taxon>
    </lineage>
</organism>
<dbReference type="CDD" id="cd08983">
    <property type="entry name" value="GH43_Bt3655-like"/>
    <property type="match status" value="1"/>
</dbReference>
<dbReference type="Proteomes" id="UP001185984">
    <property type="component" value="Unassembled WGS sequence"/>
</dbReference>
<dbReference type="InterPro" id="IPR050727">
    <property type="entry name" value="GH43_arabinanases"/>
</dbReference>
<evidence type="ECO:0000313" key="2">
    <source>
        <dbReference type="EMBL" id="MDV5824739.1"/>
    </source>
</evidence>
<evidence type="ECO:0000313" key="3">
    <source>
        <dbReference type="Proteomes" id="UP001185984"/>
    </source>
</evidence>
<accession>A0ABU3ZYY9</accession>
<keyword evidence="3" id="KW-1185">Reference proteome</keyword>
<dbReference type="SUPFAM" id="SSF75005">
    <property type="entry name" value="Arabinanase/levansucrase/invertase"/>
    <property type="match status" value="1"/>
</dbReference>
<reference evidence="3" key="1">
    <citation type="journal article" date="2022" name="J Environ Chem Eng">
        <title>Biodegradation of petroleum oil using a constructed nonpathogenic and heavy metal-tolerant bacterial consortium isolated from marine sponges.</title>
        <authorList>
            <person name="Dechsakulwatana C."/>
            <person name="Rungsihiranrut A."/>
            <person name="Muangchinda C."/>
            <person name="Ningthoujam R."/>
            <person name="Klankeo P."/>
            <person name="Pinyakong O."/>
        </authorList>
    </citation>
    <scope>NUCLEOTIDE SEQUENCE [LARGE SCALE GENOMIC DNA]</scope>
    <source>
        <strain evidence="3">MO2-4</strain>
    </source>
</reference>
<feature type="signal peptide" evidence="1">
    <location>
        <begin position="1"/>
        <end position="18"/>
    </location>
</feature>
<dbReference type="PANTHER" id="PTHR43301">
    <property type="entry name" value="ARABINAN ENDO-1,5-ALPHA-L-ARABINOSIDASE"/>
    <property type="match status" value="1"/>
</dbReference>